<feature type="non-terminal residue" evidence="1">
    <location>
        <position position="63"/>
    </location>
</feature>
<accession>A0A6H5H9Q6</accession>
<evidence type="ECO:0000313" key="1">
    <source>
        <dbReference type="EMBL" id="CAB0013249.1"/>
    </source>
</evidence>
<gene>
    <name evidence="1" type="ORF">NTEN_LOCUS17860</name>
</gene>
<keyword evidence="2" id="KW-1185">Reference proteome</keyword>
<organism evidence="1 2">
    <name type="scientific">Nesidiocoris tenuis</name>
    <dbReference type="NCBI Taxonomy" id="355587"/>
    <lineage>
        <taxon>Eukaryota</taxon>
        <taxon>Metazoa</taxon>
        <taxon>Ecdysozoa</taxon>
        <taxon>Arthropoda</taxon>
        <taxon>Hexapoda</taxon>
        <taxon>Insecta</taxon>
        <taxon>Pterygota</taxon>
        <taxon>Neoptera</taxon>
        <taxon>Paraneoptera</taxon>
        <taxon>Hemiptera</taxon>
        <taxon>Heteroptera</taxon>
        <taxon>Panheteroptera</taxon>
        <taxon>Cimicomorpha</taxon>
        <taxon>Miridae</taxon>
        <taxon>Dicyphina</taxon>
        <taxon>Nesidiocoris</taxon>
    </lineage>
</organism>
<sequence length="63" mass="7474">MNHYHPHDNCHMNHYQLVDNCHMNHLMTLMKVFQGPICHFILTSHPQSDILDEAEEARKYESA</sequence>
<name>A0A6H5H9Q6_9HEMI</name>
<reference evidence="1 2" key="1">
    <citation type="submission" date="2020-02" db="EMBL/GenBank/DDBJ databases">
        <authorList>
            <person name="Ferguson B K."/>
        </authorList>
    </citation>
    <scope>NUCLEOTIDE SEQUENCE [LARGE SCALE GENOMIC DNA]</scope>
</reference>
<proteinExistence type="predicted"/>
<dbReference type="AlphaFoldDB" id="A0A6H5H9Q6"/>
<protein>
    <submittedName>
        <fullName evidence="1">Uncharacterized protein</fullName>
    </submittedName>
</protein>
<evidence type="ECO:0000313" key="2">
    <source>
        <dbReference type="Proteomes" id="UP000479000"/>
    </source>
</evidence>
<dbReference type="EMBL" id="CADCXU010026379">
    <property type="protein sequence ID" value="CAB0013249.1"/>
    <property type="molecule type" value="Genomic_DNA"/>
</dbReference>
<dbReference type="Proteomes" id="UP000479000">
    <property type="component" value="Unassembled WGS sequence"/>
</dbReference>